<reference evidence="2 3" key="1">
    <citation type="submission" date="2015-03" db="EMBL/GenBank/DDBJ databases">
        <authorList>
            <person name="Murphy D."/>
        </authorList>
    </citation>
    <scope>NUCLEOTIDE SEQUENCE [LARGE SCALE GENOMIC DNA]</scope>
    <source>
        <strain evidence="2 3">D16</strain>
    </source>
</reference>
<organism evidence="2 3">
    <name type="scientific">Mycolicibacterium conceptionense</name>
    <dbReference type="NCBI Taxonomy" id="451644"/>
    <lineage>
        <taxon>Bacteria</taxon>
        <taxon>Bacillati</taxon>
        <taxon>Actinomycetota</taxon>
        <taxon>Actinomycetes</taxon>
        <taxon>Mycobacteriales</taxon>
        <taxon>Mycobacteriaceae</taxon>
        <taxon>Mycolicibacterium</taxon>
    </lineage>
</organism>
<dbReference type="AlphaFoldDB" id="A0A0U1CZ19"/>
<dbReference type="EMBL" id="CTEF01000001">
    <property type="protein sequence ID" value="CQD05020.1"/>
    <property type="molecule type" value="Genomic_DNA"/>
</dbReference>
<name>A0A0U1CZ19_9MYCO</name>
<evidence type="ECO:0000313" key="2">
    <source>
        <dbReference type="EMBL" id="CQD05020.1"/>
    </source>
</evidence>
<accession>A0A0U1CZ19</accession>
<protein>
    <submittedName>
        <fullName evidence="2">Uncharacterized protein</fullName>
    </submittedName>
</protein>
<evidence type="ECO:0000313" key="3">
    <source>
        <dbReference type="Proteomes" id="UP000182227"/>
    </source>
</evidence>
<proteinExistence type="predicted"/>
<evidence type="ECO:0000256" key="1">
    <source>
        <dbReference type="SAM" id="MobiDB-lite"/>
    </source>
</evidence>
<feature type="region of interest" description="Disordered" evidence="1">
    <location>
        <begin position="60"/>
        <end position="81"/>
    </location>
</feature>
<sequence>MAPAAFGIDAAAQGVHAGVEVGADPDAVHPGVVADVHDRGEFMLAVAAGKLAQAQQVLYPQQKPGASDAADQNGDLHNVRP</sequence>
<gene>
    <name evidence="2" type="ORF">BN970_00885</name>
</gene>
<dbReference type="Proteomes" id="UP000182227">
    <property type="component" value="Unassembled WGS sequence"/>
</dbReference>